<sequence length="298" mass="34088">MADWANLPNELLGLIVQRLSLFDDFIVFGAVCKSWKSVSDVEAKPPSPPMFPWLILAEDGDKEDERIKDKEFIQSRRFFNLSNANVYEFQLPEASSRRCLGTHFGWLFTLGLDLQISLLHPFTRHQIPLPPQPTFSDQYEPSGEFGPEDVRYIFIRKAVLSSNPWKKTTEDYERQDCAVMTIYGEVSKLAFARLGDTSWTNVQVPSRAYDDIAFYKGHFYAVDCHGVAVVCDIDDDRNPKALVIAPAPKGSRDHFLKYLVESAGDLLLVSRIREFSDYESEEVMKEEKHPYLTSAFIV</sequence>
<evidence type="ECO:0000313" key="4">
    <source>
        <dbReference type="Proteomes" id="UP001415857"/>
    </source>
</evidence>
<evidence type="ECO:0000313" key="3">
    <source>
        <dbReference type="EMBL" id="KAK9292376.1"/>
    </source>
</evidence>
<dbReference type="Pfam" id="PF03478">
    <property type="entry name" value="Beta-prop_KIB1-4"/>
    <property type="match status" value="1"/>
</dbReference>
<dbReference type="InterPro" id="IPR005174">
    <property type="entry name" value="KIB1-4_b-propeller"/>
</dbReference>
<dbReference type="PANTHER" id="PTHR44259">
    <property type="entry name" value="OS07G0183000 PROTEIN-RELATED"/>
    <property type="match status" value="1"/>
</dbReference>
<dbReference type="EMBL" id="JBBPBK010000001">
    <property type="protein sequence ID" value="KAK9292376.1"/>
    <property type="molecule type" value="Genomic_DNA"/>
</dbReference>
<feature type="domain" description="KIB1-4 beta-propeller" evidence="2">
    <location>
        <begin position="78"/>
        <end position="281"/>
    </location>
</feature>
<dbReference type="AlphaFoldDB" id="A0AAP0X5Y1"/>
<dbReference type="InterPro" id="IPR036047">
    <property type="entry name" value="F-box-like_dom_sf"/>
</dbReference>
<gene>
    <name evidence="3" type="ORF">L1049_020343</name>
</gene>
<protein>
    <recommendedName>
        <fullName evidence="5">F-box protein</fullName>
    </recommendedName>
</protein>
<dbReference type="Pfam" id="PF00646">
    <property type="entry name" value="F-box"/>
    <property type="match status" value="1"/>
</dbReference>
<dbReference type="SUPFAM" id="SSF81383">
    <property type="entry name" value="F-box domain"/>
    <property type="match status" value="1"/>
</dbReference>
<dbReference type="Gene3D" id="1.20.1280.50">
    <property type="match status" value="1"/>
</dbReference>
<name>A0AAP0X5Y1_LIQFO</name>
<evidence type="ECO:0000259" key="2">
    <source>
        <dbReference type="Pfam" id="PF03478"/>
    </source>
</evidence>
<comment type="caution">
    <text evidence="3">The sequence shown here is derived from an EMBL/GenBank/DDBJ whole genome shotgun (WGS) entry which is preliminary data.</text>
</comment>
<accession>A0AAP0X5Y1</accession>
<keyword evidence="4" id="KW-1185">Reference proteome</keyword>
<dbReference type="PANTHER" id="PTHR44259:SF114">
    <property type="entry name" value="OS06G0707300 PROTEIN"/>
    <property type="match status" value="1"/>
</dbReference>
<organism evidence="3 4">
    <name type="scientific">Liquidambar formosana</name>
    <name type="common">Formosan gum</name>
    <dbReference type="NCBI Taxonomy" id="63359"/>
    <lineage>
        <taxon>Eukaryota</taxon>
        <taxon>Viridiplantae</taxon>
        <taxon>Streptophyta</taxon>
        <taxon>Embryophyta</taxon>
        <taxon>Tracheophyta</taxon>
        <taxon>Spermatophyta</taxon>
        <taxon>Magnoliopsida</taxon>
        <taxon>eudicotyledons</taxon>
        <taxon>Gunneridae</taxon>
        <taxon>Pentapetalae</taxon>
        <taxon>Saxifragales</taxon>
        <taxon>Altingiaceae</taxon>
        <taxon>Liquidambar</taxon>
    </lineage>
</organism>
<dbReference type="InterPro" id="IPR050942">
    <property type="entry name" value="F-box_BR-signaling"/>
</dbReference>
<evidence type="ECO:0000259" key="1">
    <source>
        <dbReference type="Pfam" id="PF00646"/>
    </source>
</evidence>
<feature type="domain" description="F-box" evidence="1">
    <location>
        <begin position="4"/>
        <end position="40"/>
    </location>
</feature>
<dbReference type="InterPro" id="IPR001810">
    <property type="entry name" value="F-box_dom"/>
</dbReference>
<dbReference type="Proteomes" id="UP001415857">
    <property type="component" value="Unassembled WGS sequence"/>
</dbReference>
<proteinExistence type="predicted"/>
<reference evidence="3 4" key="1">
    <citation type="journal article" date="2024" name="Plant J.">
        <title>Genome sequences and population genomics reveal climatic adaptation and genomic divergence between two closely related sweetgum species.</title>
        <authorList>
            <person name="Xu W.Q."/>
            <person name="Ren C.Q."/>
            <person name="Zhang X.Y."/>
            <person name="Comes H.P."/>
            <person name="Liu X.H."/>
            <person name="Li Y.G."/>
            <person name="Kettle C.J."/>
            <person name="Jalonen R."/>
            <person name="Gaisberger H."/>
            <person name="Ma Y.Z."/>
            <person name="Qiu Y.X."/>
        </authorList>
    </citation>
    <scope>NUCLEOTIDE SEQUENCE [LARGE SCALE GENOMIC DNA]</scope>
    <source>
        <strain evidence="3">Hangzhou</strain>
    </source>
</reference>
<evidence type="ECO:0008006" key="5">
    <source>
        <dbReference type="Google" id="ProtNLM"/>
    </source>
</evidence>